<dbReference type="Proteomes" id="UP000816034">
    <property type="component" value="Unassembled WGS sequence"/>
</dbReference>
<evidence type="ECO:0000313" key="3">
    <source>
        <dbReference type="Proteomes" id="UP000816034"/>
    </source>
</evidence>
<name>A0AA88KDU0_NAELO</name>
<organism evidence="2 3">
    <name type="scientific">Naegleria lovaniensis</name>
    <name type="common">Amoeba</name>
    <dbReference type="NCBI Taxonomy" id="51637"/>
    <lineage>
        <taxon>Eukaryota</taxon>
        <taxon>Discoba</taxon>
        <taxon>Heterolobosea</taxon>
        <taxon>Tetramitia</taxon>
        <taxon>Eutetramitia</taxon>
        <taxon>Vahlkampfiidae</taxon>
        <taxon>Naegleria</taxon>
    </lineage>
</organism>
<dbReference type="RefSeq" id="XP_044544164.1">
    <property type="nucleotide sequence ID" value="XM_044685900.1"/>
</dbReference>
<sequence>MSKINIREIFNKDFITPIIQGRILAKKDPISLGTVNGNVLLSRFLFRDLEKRFGSVKALNDTLGTSEHTDEVFDEFSIASSSLNHGKREDIYTLTCLSRSEYEILITKFVKLQYLLHKEPNLLQQQQQQHAKVTLNDHSNESTTTESLKRLDEANGESQSFLDIKHDISNRIVEFIGQKIDEAFIDSMGEYYLLDENQIDRLWRFPLLEMLLVGSFSNFKVARSASSLIDELVPNLPFLLNFEKDINDETEHNASSSITTTAKKTIHEPIYVTPPFERENWGWQVEDFEVNKSKKD</sequence>
<comment type="caution">
    <text evidence="2">The sequence shown here is derived from an EMBL/GenBank/DDBJ whole genome shotgun (WGS) entry which is preliminary data.</text>
</comment>
<proteinExistence type="predicted"/>
<dbReference type="AlphaFoldDB" id="A0AA88KDU0"/>
<dbReference type="EMBL" id="PYSW02000041">
    <property type="protein sequence ID" value="KAG2374990.1"/>
    <property type="molecule type" value="Genomic_DNA"/>
</dbReference>
<evidence type="ECO:0000313" key="2">
    <source>
        <dbReference type="EMBL" id="KAG2374990.1"/>
    </source>
</evidence>
<protein>
    <submittedName>
        <fullName evidence="2">Uncharacterized protein</fullName>
    </submittedName>
</protein>
<evidence type="ECO:0000256" key="1">
    <source>
        <dbReference type="SAM" id="MobiDB-lite"/>
    </source>
</evidence>
<accession>A0AA88KDU0</accession>
<reference evidence="2 3" key="1">
    <citation type="journal article" date="2018" name="BMC Genomics">
        <title>The genome of Naegleria lovaniensis, the basis for a comparative approach to unravel pathogenicity factors of the human pathogenic amoeba N. fowleri.</title>
        <authorList>
            <person name="Liechti N."/>
            <person name="Schurch N."/>
            <person name="Bruggmann R."/>
            <person name="Wittwer M."/>
        </authorList>
    </citation>
    <scope>NUCLEOTIDE SEQUENCE [LARGE SCALE GENOMIC DNA]</scope>
    <source>
        <strain evidence="2 3">ATCC 30569</strain>
    </source>
</reference>
<gene>
    <name evidence="2" type="ORF">C9374_010364</name>
</gene>
<dbReference type="GeneID" id="68102818"/>
<keyword evidence="3" id="KW-1185">Reference proteome</keyword>
<feature type="region of interest" description="Disordered" evidence="1">
    <location>
        <begin position="128"/>
        <end position="152"/>
    </location>
</feature>